<dbReference type="Pfam" id="PF16925">
    <property type="entry name" value="TetR_C_13"/>
    <property type="match status" value="1"/>
</dbReference>
<feature type="domain" description="HTH tetR-type" evidence="6">
    <location>
        <begin position="9"/>
        <end position="69"/>
    </location>
</feature>
<dbReference type="InterPro" id="IPR023772">
    <property type="entry name" value="DNA-bd_HTH_TetR-type_CS"/>
</dbReference>
<dbReference type="InterPro" id="IPR011075">
    <property type="entry name" value="TetR_C"/>
</dbReference>
<dbReference type="PANTHER" id="PTHR47506:SF1">
    <property type="entry name" value="HTH-TYPE TRANSCRIPTIONAL REGULATOR YJDC"/>
    <property type="match status" value="1"/>
</dbReference>
<dbReference type="InterPro" id="IPR009057">
    <property type="entry name" value="Homeodomain-like_sf"/>
</dbReference>
<feature type="DNA-binding region" description="H-T-H motif" evidence="5">
    <location>
        <begin position="32"/>
        <end position="51"/>
    </location>
</feature>
<dbReference type="Proteomes" id="UP000292445">
    <property type="component" value="Unassembled WGS sequence"/>
</dbReference>
<dbReference type="Pfam" id="PF00440">
    <property type="entry name" value="TetR_N"/>
    <property type="match status" value="1"/>
</dbReference>
<dbReference type="OrthoDB" id="270177at2"/>
<proteinExistence type="predicted"/>
<dbReference type="SUPFAM" id="SSF46689">
    <property type="entry name" value="Homeodomain-like"/>
    <property type="match status" value="1"/>
</dbReference>
<evidence type="ECO:0000313" key="8">
    <source>
        <dbReference type="Proteomes" id="UP000292445"/>
    </source>
</evidence>
<accession>A0A4V2F3U7</accession>
<dbReference type="SUPFAM" id="SSF48498">
    <property type="entry name" value="Tetracyclin repressor-like, C-terminal domain"/>
    <property type="match status" value="1"/>
</dbReference>
<dbReference type="PROSITE" id="PS01081">
    <property type="entry name" value="HTH_TETR_1"/>
    <property type="match status" value="1"/>
</dbReference>
<sequence length="197" mass="21306">MAERGRPRGFDRDAALQRAMEVFWERGYEGTSLSDLTTAMGINAPSLYGAFGGKEALFREAVERYRHTDGGMTDVALRKGKTARAAVEGMLMAAATALTLPGKPKGCFVVLGATNCTPANQGMAAFLRSHRLASTQHVRERLEQGVADGELSPEVDLDTLARYFTTVVQGMSLQARDGVKRAELERVARAAMAIWPG</sequence>
<dbReference type="Gene3D" id="1.10.357.10">
    <property type="entry name" value="Tetracycline Repressor, domain 2"/>
    <property type="match status" value="1"/>
</dbReference>
<keyword evidence="2" id="KW-0805">Transcription regulation</keyword>
<dbReference type="GO" id="GO:0003677">
    <property type="term" value="F:DNA binding"/>
    <property type="evidence" value="ECO:0007669"/>
    <property type="project" value="UniProtKB-UniRule"/>
</dbReference>
<evidence type="ECO:0000256" key="4">
    <source>
        <dbReference type="ARBA" id="ARBA00023163"/>
    </source>
</evidence>
<evidence type="ECO:0000313" key="7">
    <source>
        <dbReference type="EMBL" id="RZS85347.1"/>
    </source>
</evidence>
<dbReference type="Gene3D" id="1.10.10.60">
    <property type="entry name" value="Homeodomain-like"/>
    <property type="match status" value="1"/>
</dbReference>
<dbReference type="EMBL" id="SGXC01000001">
    <property type="protein sequence ID" value="RZS85347.1"/>
    <property type="molecule type" value="Genomic_DNA"/>
</dbReference>
<keyword evidence="1" id="KW-0678">Repressor</keyword>
<dbReference type="RefSeq" id="WP_130356571.1">
    <property type="nucleotide sequence ID" value="NZ_SGXC01000001.1"/>
</dbReference>
<reference evidence="7 8" key="1">
    <citation type="submission" date="2019-02" db="EMBL/GenBank/DDBJ databases">
        <title>Genomic Encyclopedia of Type Strains, Phase IV (KMG-IV): sequencing the most valuable type-strain genomes for metagenomic binning, comparative biology and taxonomic classification.</title>
        <authorList>
            <person name="Goeker M."/>
        </authorList>
    </citation>
    <scope>NUCLEOTIDE SEQUENCE [LARGE SCALE GENOMIC DNA]</scope>
    <source>
        <strain evidence="7 8">K24</strain>
    </source>
</reference>
<keyword evidence="8" id="KW-1185">Reference proteome</keyword>
<gene>
    <name evidence="7" type="ORF">EV675_1371</name>
</gene>
<keyword evidence="3 5" id="KW-0238">DNA-binding</keyword>
<evidence type="ECO:0000256" key="2">
    <source>
        <dbReference type="ARBA" id="ARBA00023015"/>
    </source>
</evidence>
<name>A0A4V2F3U7_9BURK</name>
<dbReference type="PANTHER" id="PTHR47506">
    <property type="entry name" value="TRANSCRIPTIONAL REGULATORY PROTEIN"/>
    <property type="match status" value="1"/>
</dbReference>
<dbReference type="InterPro" id="IPR001647">
    <property type="entry name" value="HTH_TetR"/>
</dbReference>
<evidence type="ECO:0000256" key="5">
    <source>
        <dbReference type="PROSITE-ProRule" id="PRU00335"/>
    </source>
</evidence>
<evidence type="ECO:0000256" key="1">
    <source>
        <dbReference type="ARBA" id="ARBA00022491"/>
    </source>
</evidence>
<dbReference type="InterPro" id="IPR036271">
    <property type="entry name" value="Tet_transcr_reg_TetR-rel_C_sf"/>
</dbReference>
<dbReference type="AlphaFoldDB" id="A0A4V2F3U7"/>
<keyword evidence="4" id="KW-0804">Transcription</keyword>
<evidence type="ECO:0000259" key="6">
    <source>
        <dbReference type="PROSITE" id="PS50977"/>
    </source>
</evidence>
<comment type="caution">
    <text evidence="7">The sequence shown here is derived from an EMBL/GenBank/DDBJ whole genome shotgun (WGS) entry which is preliminary data.</text>
</comment>
<protein>
    <submittedName>
        <fullName evidence="7">TetR family transcriptional regulator</fullName>
    </submittedName>
</protein>
<dbReference type="PROSITE" id="PS50977">
    <property type="entry name" value="HTH_TETR_2"/>
    <property type="match status" value="1"/>
</dbReference>
<organism evidence="7 8">
    <name type="scientific">Pigmentiphaga kullae</name>
    <dbReference type="NCBI Taxonomy" id="151784"/>
    <lineage>
        <taxon>Bacteria</taxon>
        <taxon>Pseudomonadati</taxon>
        <taxon>Pseudomonadota</taxon>
        <taxon>Betaproteobacteria</taxon>
        <taxon>Burkholderiales</taxon>
        <taxon>Alcaligenaceae</taxon>
        <taxon>Pigmentiphaga</taxon>
    </lineage>
</organism>
<evidence type="ECO:0000256" key="3">
    <source>
        <dbReference type="ARBA" id="ARBA00023125"/>
    </source>
</evidence>